<dbReference type="Proteomes" id="UP000009328">
    <property type="component" value="Unassembled WGS sequence"/>
</dbReference>
<reference evidence="1 2" key="1">
    <citation type="journal article" date="2012" name="Eukaryot. Cell">
        <title>Draft genome sequence of Wickerhamomyces ciferrii NRRL Y-1031 F-60-10.</title>
        <authorList>
            <person name="Schneider J."/>
            <person name="Andrea H."/>
            <person name="Blom J."/>
            <person name="Jaenicke S."/>
            <person name="Ruckert C."/>
            <person name="Schorsch C."/>
            <person name="Szczepanowski R."/>
            <person name="Farwick M."/>
            <person name="Goesmann A."/>
            <person name="Puhler A."/>
            <person name="Schaffer S."/>
            <person name="Tauch A."/>
            <person name="Kohler T."/>
            <person name="Brinkrolf K."/>
        </authorList>
    </citation>
    <scope>NUCLEOTIDE SEQUENCE [LARGE SCALE GENOMIC DNA]</scope>
    <source>
        <strain evidence="2">ATCC 14091 / BCRC 22168 / CBS 111 / JCM 3599 / NBRC 0793 / NRRL Y-1031 F-60-10</strain>
    </source>
</reference>
<gene>
    <name evidence="1" type="ORF">BN7_3952</name>
</gene>
<dbReference type="AlphaFoldDB" id="K0KSQ3"/>
<organism evidence="1 2">
    <name type="scientific">Wickerhamomyces ciferrii (strain ATCC 14091 / BCRC 22168 / CBS 111 / JCM 3599 / NBRC 0793 / NRRL Y-1031 F-60-10)</name>
    <name type="common">Yeast</name>
    <name type="synonym">Pichia ciferrii</name>
    <dbReference type="NCBI Taxonomy" id="1206466"/>
    <lineage>
        <taxon>Eukaryota</taxon>
        <taxon>Fungi</taxon>
        <taxon>Dikarya</taxon>
        <taxon>Ascomycota</taxon>
        <taxon>Saccharomycotina</taxon>
        <taxon>Saccharomycetes</taxon>
        <taxon>Phaffomycetales</taxon>
        <taxon>Wickerhamomycetaceae</taxon>
        <taxon>Wickerhamomyces</taxon>
    </lineage>
</organism>
<comment type="caution">
    <text evidence="1">The sequence shown here is derived from an EMBL/GenBank/DDBJ whole genome shotgun (WGS) entry which is preliminary data.</text>
</comment>
<accession>K0KSQ3</accession>
<proteinExistence type="predicted"/>
<name>K0KSQ3_WICCF</name>
<dbReference type="EMBL" id="CAIF01000123">
    <property type="protein sequence ID" value="CCH44389.1"/>
    <property type="molecule type" value="Genomic_DNA"/>
</dbReference>
<protein>
    <submittedName>
        <fullName evidence="1">Uncharacterized protein</fullName>
    </submittedName>
</protein>
<sequence>MADNNDLSNDIVAENNNTMEYEDIEDVIKGLLAFDSLPYAGSIFKIVPYFHMCPHSKRLIPKDDHFNKILREKPYFTDMPIPLHPVLKSSIKSPLDLNNKSFKRFSSKIPIKTFDFTFEDVIGFNGQEKWKPNFIYKCSYIRGLHKFKEKLSTSKLDEKKLNDCLINNFQHILNDLINEEKEFIIKKLENGEEYNGTDIQYDCSKPVFPNGIHDFLFGPDYMFAVHLSPSRIPPKQVLKTFLTVLHSGIKIEERNGFIAEYRNDEYSVLMIADETSIESEILRVCDSTFRSYIKLNVNQGYPVKQERQSWLIPSIKNYKLIDAKPPLYSEP</sequence>
<dbReference type="InParanoid" id="K0KSQ3"/>
<keyword evidence="2" id="KW-1185">Reference proteome</keyword>
<evidence type="ECO:0000313" key="1">
    <source>
        <dbReference type="EMBL" id="CCH44389.1"/>
    </source>
</evidence>
<dbReference type="HOGENOM" id="CLU_842525_0_0_1"/>
<evidence type="ECO:0000313" key="2">
    <source>
        <dbReference type="Proteomes" id="UP000009328"/>
    </source>
</evidence>